<comment type="caution">
    <text evidence="1">The sequence shown here is derived from an EMBL/GenBank/DDBJ whole genome shotgun (WGS) entry which is preliminary data.</text>
</comment>
<gene>
    <name evidence="1" type="ORF">KVV02_004536</name>
</gene>
<protein>
    <submittedName>
        <fullName evidence="1">Uncharacterized protein</fullName>
    </submittedName>
</protein>
<name>A0A9P8A2X2_MORAP</name>
<dbReference type="EMBL" id="JAIFTL010000106">
    <property type="protein sequence ID" value="KAG9323328.1"/>
    <property type="molecule type" value="Genomic_DNA"/>
</dbReference>
<evidence type="ECO:0000313" key="2">
    <source>
        <dbReference type="Proteomes" id="UP000717515"/>
    </source>
</evidence>
<accession>A0A9P8A2X2</accession>
<feature type="non-terminal residue" evidence="1">
    <location>
        <position position="1"/>
    </location>
</feature>
<proteinExistence type="predicted"/>
<organism evidence="1 2">
    <name type="scientific">Mortierella alpina</name>
    <name type="common">Oleaginous fungus</name>
    <name type="synonym">Mortierella renispora</name>
    <dbReference type="NCBI Taxonomy" id="64518"/>
    <lineage>
        <taxon>Eukaryota</taxon>
        <taxon>Fungi</taxon>
        <taxon>Fungi incertae sedis</taxon>
        <taxon>Mucoromycota</taxon>
        <taxon>Mortierellomycotina</taxon>
        <taxon>Mortierellomycetes</taxon>
        <taxon>Mortierellales</taxon>
        <taxon>Mortierellaceae</taxon>
        <taxon>Mortierella</taxon>
    </lineage>
</organism>
<evidence type="ECO:0000313" key="1">
    <source>
        <dbReference type="EMBL" id="KAG9323328.1"/>
    </source>
</evidence>
<sequence length="231" mass="24986">LNFLKSAPVKPMLKRIPFSALVVLITLAVTLLFSNAVAAAPKPKAPKPKAPSGAINLGELTKAFAGHCPKKTTGDVITCKDALPYINAAIKKYNLKTRGQRAAYIANMAYEGAYLQYNHNLVNRSQGTRSIMPAVSLRTFVNANKSVQKFWPGFPKNVNDNTIVDVLIKRRADFEPGAWWTVAGPGCAQVASRLSGTQASFIQWEKTCINGGPETVAARAAIFKTVYAAIH</sequence>
<dbReference type="Proteomes" id="UP000717515">
    <property type="component" value="Unassembled WGS sequence"/>
</dbReference>
<reference evidence="1" key="1">
    <citation type="submission" date="2021-07" db="EMBL/GenBank/DDBJ databases">
        <title>Draft genome of Mortierella alpina, strain LL118, isolated from an aspen leaf litter sample.</title>
        <authorList>
            <person name="Yang S."/>
            <person name="Vinatzer B.A."/>
        </authorList>
    </citation>
    <scope>NUCLEOTIDE SEQUENCE</scope>
    <source>
        <strain evidence="1">LL118</strain>
    </source>
</reference>
<dbReference type="AlphaFoldDB" id="A0A9P8A2X2"/>